<dbReference type="SUPFAM" id="SSF51556">
    <property type="entry name" value="Metallo-dependent hydrolases"/>
    <property type="match status" value="1"/>
</dbReference>
<reference evidence="3 4" key="1">
    <citation type="journal article" date="2016" name="Int. J. Syst. Evol. Microbiol.">
        <title>Peptococcus simiae sp. nov., isolated from rhesus macaque faeces and emended description of the genus Peptococcus.</title>
        <authorList>
            <person name="Shkoporov A.N."/>
            <person name="Efimov B.A."/>
            <person name="Kondova I."/>
            <person name="Ouwerling B."/>
            <person name="Chaplin A.V."/>
            <person name="Shcherbakova V.A."/>
            <person name="Langermans J.A.M."/>
        </authorList>
    </citation>
    <scope>NUCLEOTIDE SEQUENCE [LARGE SCALE GENOMIC DNA]</scope>
    <source>
        <strain evidence="3 4">M108</strain>
    </source>
</reference>
<dbReference type="InterPro" id="IPR015991">
    <property type="entry name" value="TatD/YcfH-like"/>
</dbReference>
<name>A0ABW9H0Z9_9FIRM</name>
<dbReference type="PANTHER" id="PTHR46124">
    <property type="entry name" value="D-AMINOACYL-TRNA DEACYLASE"/>
    <property type="match status" value="1"/>
</dbReference>
<dbReference type="Pfam" id="PF01026">
    <property type="entry name" value="TatD_DNase"/>
    <property type="match status" value="1"/>
</dbReference>
<dbReference type="NCBIfam" id="TIGR00010">
    <property type="entry name" value="YchF/TatD family DNA exonuclease"/>
    <property type="match status" value="1"/>
</dbReference>
<dbReference type="EC" id="3.1.-.-" evidence="3"/>
<evidence type="ECO:0000313" key="4">
    <source>
        <dbReference type="Proteomes" id="UP001631949"/>
    </source>
</evidence>
<dbReference type="InterPro" id="IPR018228">
    <property type="entry name" value="DNase_TatD-rel_CS"/>
</dbReference>
<dbReference type="EMBL" id="JBJUVG010000006">
    <property type="protein sequence ID" value="MFM9413831.1"/>
    <property type="molecule type" value="Genomic_DNA"/>
</dbReference>
<dbReference type="InterPro" id="IPR001130">
    <property type="entry name" value="TatD-like"/>
</dbReference>
<dbReference type="GO" id="GO:0016787">
    <property type="term" value="F:hydrolase activity"/>
    <property type="evidence" value="ECO:0007669"/>
    <property type="project" value="UniProtKB-KW"/>
</dbReference>
<dbReference type="PIRSF" id="PIRSF005902">
    <property type="entry name" value="DNase_TatD"/>
    <property type="match status" value="1"/>
</dbReference>
<dbReference type="Gene3D" id="3.20.20.140">
    <property type="entry name" value="Metal-dependent hydrolases"/>
    <property type="match status" value="1"/>
</dbReference>
<evidence type="ECO:0000256" key="1">
    <source>
        <dbReference type="ARBA" id="ARBA00022723"/>
    </source>
</evidence>
<dbReference type="PROSITE" id="PS01091">
    <property type="entry name" value="TATD_3"/>
    <property type="match status" value="1"/>
</dbReference>
<evidence type="ECO:0000313" key="3">
    <source>
        <dbReference type="EMBL" id="MFM9413831.1"/>
    </source>
</evidence>
<gene>
    <name evidence="3" type="ORF">ACKQTC_05585</name>
</gene>
<dbReference type="CDD" id="cd01310">
    <property type="entry name" value="TatD_DNAse"/>
    <property type="match status" value="1"/>
</dbReference>
<protein>
    <submittedName>
        <fullName evidence="3">TatD family hydrolase</fullName>
        <ecNumber evidence="3">3.1.-.-</ecNumber>
    </submittedName>
</protein>
<proteinExistence type="predicted"/>
<organism evidence="3 4">
    <name type="scientific">Peptococcus simiae</name>
    <dbReference type="NCBI Taxonomy" id="1643805"/>
    <lineage>
        <taxon>Bacteria</taxon>
        <taxon>Bacillati</taxon>
        <taxon>Bacillota</taxon>
        <taxon>Clostridia</taxon>
        <taxon>Eubacteriales</taxon>
        <taxon>Peptococcaceae</taxon>
        <taxon>Peptococcus</taxon>
    </lineage>
</organism>
<comment type="caution">
    <text evidence="3">The sequence shown here is derived from an EMBL/GenBank/DDBJ whole genome shotgun (WGS) entry which is preliminary data.</text>
</comment>
<keyword evidence="2 3" id="KW-0378">Hydrolase</keyword>
<dbReference type="PANTHER" id="PTHR46124:SF2">
    <property type="entry name" value="D-AMINOACYL-TRNA DEACYLASE"/>
    <property type="match status" value="1"/>
</dbReference>
<dbReference type="RefSeq" id="WP_408977445.1">
    <property type="nucleotide sequence ID" value="NZ_JBJUVG010000006.1"/>
</dbReference>
<evidence type="ECO:0000256" key="2">
    <source>
        <dbReference type="ARBA" id="ARBA00022801"/>
    </source>
</evidence>
<dbReference type="InterPro" id="IPR032466">
    <property type="entry name" value="Metal_Hydrolase"/>
</dbReference>
<accession>A0ABW9H0Z9</accession>
<dbReference type="Proteomes" id="UP001631949">
    <property type="component" value="Unassembled WGS sequence"/>
</dbReference>
<sequence length="266" mass="29858">MAKLFDSHAHILDPAFQEDFDQVLTRTLEACGAIMNVGCESLEDFEKTVQLAENHPTIFAAVALHPANEPDRTEALMDRLADLARHPQVRAIGETGLDYYWMTSGKEAQMTLLRDHIDLAKAVNKPIIIHDRDAHRDCLDTLWANDAQSVGGVFHAYSGSVEMMEEILAHNFYIGIGGVVTFKNAKTIKEVAKAVPLDRLVIETDCPYLTPAPYRGKRNEPAYTRYVAEAISDLRGEPVDRIIDQTWHNACRLFKLDPEDLSLLDQ</sequence>
<keyword evidence="1" id="KW-0479">Metal-binding</keyword>
<keyword evidence="4" id="KW-1185">Reference proteome</keyword>